<organism evidence="2 3">
    <name type="scientific">Pseudolactococcus plantarum</name>
    <dbReference type="NCBI Taxonomy" id="1365"/>
    <lineage>
        <taxon>Bacteria</taxon>
        <taxon>Bacillati</taxon>
        <taxon>Bacillota</taxon>
        <taxon>Bacilli</taxon>
        <taxon>Lactobacillales</taxon>
        <taxon>Streptococcaceae</taxon>
        <taxon>Pseudolactococcus</taxon>
    </lineage>
</organism>
<comment type="caution">
    <text evidence="2">The sequence shown here is derived from an EMBL/GenBank/DDBJ whole genome shotgun (WGS) entry which is preliminary data.</text>
</comment>
<evidence type="ECO:0000313" key="3">
    <source>
        <dbReference type="Proteomes" id="UP000242246"/>
    </source>
</evidence>
<proteinExistence type="predicted"/>
<keyword evidence="1" id="KW-0812">Transmembrane</keyword>
<dbReference type="AlphaFoldDB" id="A0A2A5RZ07"/>
<feature type="transmembrane region" description="Helical" evidence="1">
    <location>
        <begin position="47"/>
        <end position="66"/>
    </location>
</feature>
<dbReference type="RefSeq" id="WP_068163016.1">
    <property type="nucleotide sequence ID" value="NZ_JXJX01000008.1"/>
</dbReference>
<dbReference type="EMBL" id="JXJX01000008">
    <property type="protein sequence ID" value="PCS06459.1"/>
    <property type="molecule type" value="Genomic_DNA"/>
</dbReference>
<evidence type="ECO:0000313" key="2">
    <source>
        <dbReference type="EMBL" id="PCS06459.1"/>
    </source>
</evidence>
<dbReference type="Proteomes" id="UP000242246">
    <property type="component" value="Unassembled WGS sequence"/>
</dbReference>
<name>A0A2A5RZ07_9LACT</name>
<protein>
    <submittedName>
        <fullName evidence="2">Uncharacterized protein</fullName>
    </submittedName>
</protein>
<feature type="transmembrane region" description="Helical" evidence="1">
    <location>
        <begin position="12"/>
        <end position="35"/>
    </location>
</feature>
<evidence type="ECO:0000256" key="1">
    <source>
        <dbReference type="SAM" id="Phobius"/>
    </source>
</evidence>
<accession>A0A2A5RZ07</accession>
<sequence length="102" mass="11304">MVVLGVLIIEKFLLSIAGTMTFTYLLPIAIGLGLFYVYRRQSILKILAIKVAIFGLCFVALVPASLQISGLVDQKFVTEIQETSQKVKADDANIKTKQKNRD</sequence>
<reference evidence="2 3" key="1">
    <citation type="submission" date="2014-12" db="EMBL/GenBank/DDBJ databases">
        <title>Draft genome sequences of 10 type strains of Lactococcus.</title>
        <authorList>
            <person name="Sun Z."/>
            <person name="Zhong Z."/>
            <person name="Liu W."/>
            <person name="Zhang W."/>
            <person name="Zhang H."/>
        </authorList>
    </citation>
    <scope>NUCLEOTIDE SEQUENCE [LARGE SCALE GENOMIC DNA]</scope>
    <source>
        <strain evidence="2 3">DSM 20686</strain>
    </source>
</reference>
<dbReference type="STRING" id="1348632.GCA_001591745_01200"/>
<keyword evidence="1" id="KW-1133">Transmembrane helix</keyword>
<keyword evidence="3" id="KW-1185">Reference proteome</keyword>
<gene>
    <name evidence="2" type="ORF">RU87_GL001668</name>
</gene>
<keyword evidence="1" id="KW-0472">Membrane</keyword>